<reference evidence="1 2" key="1">
    <citation type="submission" date="2022-07" db="EMBL/GenBank/DDBJ databases">
        <title>Bombella genomes.</title>
        <authorList>
            <person name="Harer L."/>
            <person name="Styblova S."/>
            <person name="Ehrmann M."/>
        </authorList>
    </citation>
    <scope>NUCLEOTIDE SEQUENCE [LARGE SCALE GENOMIC DNA]</scope>
    <source>
        <strain evidence="1 2">TMW 2.2556</strain>
    </source>
</reference>
<dbReference type="Pfam" id="PF05354">
    <property type="entry name" value="Phage_attach"/>
    <property type="match status" value="1"/>
</dbReference>
<dbReference type="InterPro" id="IPR053734">
    <property type="entry name" value="Phage_Head-Tail_Connect_sf"/>
</dbReference>
<dbReference type="Proteomes" id="UP001165575">
    <property type="component" value="Unassembled WGS sequence"/>
</dbReference>
<sequence length="75" mass="8136">MTTAQPTVVAREKDLAGLKKRHRITVAGVDYWLTDDPEPDGTGMATAPISRSRLVDGNAEKFAQPAPGTEEKWQG</sequence>
<dbReference type="InterPro" id="IPR008018">
    <property type="entry name" value="Phage_tail_attach_FII"/>
</dbReference>
<accession>A0ABT3WLF7</accession>
<gene>
    <name evidence="1" type="ORF">NQF89_05700</name>
</gene>
<keyword evidence="2" id="KW-1185">Reference proteome</keyword>
<proteinExistence type="predicted"/>
<organism evidence="1 2">
    <name type="scientific">Bombella pollinis</name>
    <dbReference type="NCBI Taxonomy" id="2967337"/>
    <lineage>
        <taxon>Bacteria</taxon>
        <taxon>Pseudomonadati</taxon>
        <taxon>Pseudomonadota</taxon>
        <taxon>Alphaproteobacteria</taxon>
        <taxon>Acetobacterales</taxon>
        <taxon>Acetobacteraceae</taxon>
        <taxon>Bombella</taxon>
    </lineage>
</organism>
<dbReference type="EMBL" id="JANIDX010000005">
    <property type="protein sequence ID" value="MCX5619915.1"/>
    <property type="molecule type" value="Genomic_DNA"/>
</dbReference>
<comment type="caution">
    <text evidence="1">The sequence shown here is derived from an EMBL/GenBank/DDBJ whole genome shotgun (WGS) entry which is preliminary data.</text>
</comment>
<dbReference type="RefSeq" id="WP_266137742.1">
    <property type="nucleotide sequence ID" value="NZ_JANIDX010000005.1"/>
</dbReference>
<evidence type="ECO:0000313" key="1">
    <source>
        <dbReference type="EMBL" id="MCX5619915.1"/>
    </source>
</evidence>
<name>A0ABT3WLF7_9PROT</name>
<evidence type="ECO:0000313" key="2">
    <source>
        <dbReference type="Proteomes" id="UP001165575"/>
    </source>
</evidence>
<dbReference type="Gene3D" id="2.40.10.180">
    <property type="entry name" value="Phage tail proteins"/>
    <property type="match status" value="1"/>
</dbReference>
<protein>
    <submittedName>
        <fullName evidence="1">Uncharacterized protein</fullName>
    </submittedName>
</protein>